<evidence type="ECO:0000256" key="1">
    <source>
        <dbReference type="SAM" id="MobiDB-lite"/>
    </source>
</evidence>
<feature type="compositionally biased region" description="Low complexity" evidence="1">
    <location>
        <begin position="72"/>
        <end position="104"/>
    </location>
</feature>
<dbReference type="GeneID" id="134285672"/>
<protein>
    <recommendedName>
        <fullName evidence="4">Secreted protein</fullName>
    </recommendedName>
</protein>
<evidence type="ECO:0008006" key="4">
    <source>
        <dbReference type="Google" id="ProtNLM"/>
    </source>
</evidence>
<name>A0ABM1XK07_AEDAL</name>
<sequence length="118" mass="12247">MAFRDILRGIGDLILNNKLITFLSVALFAFVIATIALASENNSNANALDACRGQLWQATSVVPVTTTTLQPAESTTAAGGGDSSTTEATTSTEQSSTTEATTATPDPGANGSVRKRRR</sequence>
<dbReference type="RefSeq" id="XP_062702900.1">
    <property type="nucleotide sequence ID" value="XM_062846916.1"/>
</dbReference>
<accession>A0ABM1XK07</accession>
<dbReference type="Proteomes" id="UP000069940">
    <property type="component" value="Unassembled WGS sequence"/>
</dbReference>
<dbReference type="EnsemblMetazoa" id="AALFPA23_000348.R194">
    <property type="protein sequence ID" value="AALFPA23_000348.P194"/>
    <property type="gene ID" value="AALFPA23_000348"/>
</dbReference>
<keyword evidence="3" id="KW-1185">Reference proteome</keyword>
<proteinExistence type="predicted"/>
<evidence type="ECO:0000313" key="2">
    <source>
        <dbReference type="EnsemblMetazoa" id="AALFPA23_000348.P194"/>
    </source>
</evidence>
<feature type="region of interest" description="Disordered" evidence="1">
    <location>
        <begin position="68"/>
        <end position="118"/>
    </location>
</feature>
<organism evidence="2 3">
    <name type="scientific">Aedes albopictus</name>
    <name type="common">Asian tiger mosquito</name>
    <name type="synonym">Stegomyia albopicta</name>
    <dbReference type="NCBI Taxonomy" id="7160"/>
    <lineage>
        <taxon>Eukaryota</taxon>
        <taxon>Metazoa</taxon>
        <taxon>Ecdysozoa</taxon>
        <taxon>Arthropoda</taxon>
        <taxon>Hexapoda</taxon>
        <taxon>Insecta</taxon>
        <taxon>Pterygota</taxon>
        <taxon>Neoptera</taxon>
        <taxon>Endopterygota</taxon>
        <taxon>Diptera</taxon>
        <taxon>Nematocera</taxon>
        <taxon>Culicoidea</taxon>
        <taxon>Culicidae</taxon>
        <taxon>Culicinae</taxon>
        <taxon>Aedini</taxon>
        <taxon>Aedes</taxon>
        <taxon>Stegomyia</taxon>
    </lineage>
</organism>
<reference evidence="2" key="2">
    <citation type="submission" date="2025-05" db="UniProtKB">
        <authorList>
            <consortium name="EnsemblMetazoa"/>
        </authorList>
    </citation>
    <scope>IDENTIFICATION</scope>
    <source>
        <strain evidence="2">Foshan</strain>
    </source>
</reference>
<reference evidence="3" key="1">
    <citation type="journal article" date="2015" name="Proc. Natl. Acad. Sci. U.S.A.">
        <title>Genome sequence of the Asian Tiger mosquito, Aedes albopictus, reveals insights into its biology, genetics, and evolution.</title>
        <authorList>
            <person name="Chen X.G."/>
            <person name="Jiang X."/>
            <person name="Gu J."/>
            <person name="Xu M."/>
            <person name="Wu Y."/>
            <person name="Deng Y."/>
            <person name="Zhang C."/>
            <person name="Bonizzoni M."/>
            <person name="Dermauw W."/>
            <person name="Vontas J."/>
            <person name="Armbruster P."/>
            <person name="Huang X."/>
            <person name="Yang Y."/>
            <person name="Zhang H."/>
            <person name="He W."/>
            <person name="Peng H."/>
            <person name="Liu Y."/>
            <person name="Wu K."/>
            <person name="Chen J."/>
            <person name="Lirakis M."/>
            <person name="Topalis P."/>
            <person name="Van Leeuwen T."/>
            <person name="Hall A.B."/>
            <person name="Jiang X."/>
            <person name="Thorpe C."/>
            <person name="Mueller R.L."/>
            <person name="Sun C."/>
            <person name="Waterhouse R.M."/>
            <person name="Yan G."/>
            <person name="Tu Z.J."/>
            <person name="Fang X."/>
            <person name="James A.A."/>
        </authorList>
    </citation>
    <scope>NUCLEOTIDE SEQUENCE [LARGE SCALE GENOMIC DNA]</scope>
    <source>
        <strain evidence="3">Foshan</strain>
    </source>
</reference>
<evidence type="ECO:0000313" key="3">
    <source>
        <dbReference type="Proteomes" id="UP000069940"/>
    </source>
</evidence>